<organism evidence="7 8">
    <name type="scientific">Acetobacter conturbans</name>
    <dbReference type="NCBI Taxonomy" id="1737472"/>
    <lineage>
        <taxon>Bacteria</taxon>
        <taxon>Pseudomonadati</taxon>
        <taxon>Pseudomonadota</taxon>
        <taxon>Alphaproteobacteria</taxon>
        <taxon>Acetobacterales</taxon>
        <taxon>Acetobacteraceae</taxon>
        <taxon>Acetobacter</taxon>
    </lineage>
</organism>
<evidence type="ECO:0000256" key="4">
    <source>
        <dbReference type="ARBA" id="ARBA00023163"/>
    </source>
</evidence>
<evidence type="ECO:0000256" key="1">
    <source>
        <dbReference type="ARBA" id="ARBA00010641"/>
    </source>
</evidence>
<dbReference type="Pfam" id="PF04542">
    <property type="entry name" value="Sigma70_r2"/>
    <property type="match status" value="1"/>
</dbReference>
<keyword evidence="3" id="KW-0731">Sigma factor</keyword>
<evidence type="ECO:0000259" key="6">
    <source>
        <dbReference type="Pfam" id="PF08281"/>
    </source>
</evidence>
<evidence type="ECO:0000313" key="7">
    <source>
        <dbReference type="EMBL" id="NHN89433.1"/>
    </source>
</evidence>
<dbReference type="SUPFAM" id="SSF88946">
    <property type="entry name" value="Sigma2 domain of RNA polymerase sigma factors"/>
    <property type="match status" value="1"/>
</dbReference>
<dbReference type="Proteomes" id="UP000631653">
    <property type="component" value="Unassembled WGS sequence"/>
</dbReference>
<dbReference type="InterPro" id="IPR007627">
    <property type="entry name" value="RNA_pol_sigma70_r2"/>
</dbReference>
<keyword evidence="8" id="KW-1185">Reference proteome</keyword>
<gene>
    <name evidence="7" type="ORF">GOB81_12460</name>
</gene>
<dbReference type="InterPro" id="IPR013325">
    <property type="entry name" value="RNA_pol_sigma_r2"/>
</dbReference>
<proteinExistence type="inferred from homology"/>
<keyword evidence="2" id="KW-0805">Transcription regulation</keyword>
<dbReference type="NCBIfam" id="TIGR02937">
    <property type="entry name" value="sigma70-ECF"/>
    <property type="match status" value="1"/>
</dbReference>
<dbReference type="PANTHER" id="PTHR43133">
    <property type="entry name" value="RNA POLYMERASE ECF-TYPE SIGMA FACTO"/>
    <property type="match status" value="1"/>
</dbReference>
<dbReference type="SUPFAM" id="SSF88659">
    <property type="entry name" value="Sigma3 and sigma4 domains of RNA polymerase sigma factors"/>
    <property type="match status" value="1"/>
</dbReference>
<keyword evidence="4" id="KW-0804">Transcription</keyword>
<dbReference type="InterPro" id="IPR039425">
    <property type="entry name" value="RNA_pol_sigma-70-like"/>
</dbReference>
<accession>A0ABX0K514</accession>
<evidence type="ECO:0000259" key="5">
    <source>
        <dbReference type="Pfam" id="PF04542"/>
    </source>
</evidence>
<evidence type="ECO:0000256" key="3">
    <source>
        <dbReference type="ARBA" id="ARBA00023082"/>
    </source>
</evidence>
<dbReference type="InterPro" id="IPR036388">
    <property type="entry name" value="WH-like_DNA-bd_sf"/>
</dbReference>
<dbReference type="InterPro" id="IPR013249">
    <property type="entry name" value="RNA_pol_sigma70_r4_t2"/>
</dbReference>
<dbReference type="PANTHER" id="PTHR43133:SF63">
    <property type="entry name" value="RNA POLYMERASE SIGMA FACTOR FECI-RELATED"/>
    <property type="match status" value="1"/>
</dbReference>
<protein>
    <submittedName>
        <fullName evidence="7">Sigma-70 family RNA polymerase sigma factor</fullName>
    </submittedName>
</protein>
<comment type="similarity">
    <text evidence="1">Belongs to the sigma-70 factor family. ECF subfamily.</text>
</comment>
<comment type="caution">
    <text evidence="7">The sequence shown here is derived from an EMBL/GenBank/DDBJ whole genome shotgun (WGS) entry which is preliminary data.</text>
</comment>
<dbReference type="InterPro" id="IPR013324">
    <property type="entry name" value="RNA_pol_sigma_r3/r4-like"/>
</dbReference>
<dbReference type="CDD" id="cd06171">
    <property type="entry name" value="Sigma70_r4"/>
    <property type="match status" value="1"/>
</dbReference>
<feature type="domain" description="RNA polymerase sigma factor 70 region 4 type 2" evidence="6">
    <location>
        <begin position="121"/>
        <end position="169"/>
    </location>
</feature>
<dbReference type="InterPro" id="IPR014284">
    <property type="entry name" value="RNA_pol_sigma-70_dom"/>
</dbReference>
<dbReference type="Gene3D" id="1.10.1740.10">
    <property type="match status" value="1"/>
</dbReference>
<dbReference type="Pfam" id="PF08281">
    <property type="entry name" value="Sigma70_r4_2"/>
    <property type="match status" value="1"/>
</dbReference>
<reference evidence="7 8" key="1">
    <citation type="journal article" date="2020" name="Int. J. Syst. Evol. Microbiol.">
        <title>Novel acetic acid bacteria from cider fermentations: Acetobacter conturbans sp. nov. and Acetobacter fallax sp. nov.</title>
        <authorList>
            <person name="Sombolestani A.S."/>
            <person name="Cleenwerck I."/>
            <person name="Cnockaert M."/>
            <person name="Borremans W."/>
            <person name="Wieme A.D."/>
            <person name="De Vuyst L."/>
            <person name="Vandamme P."/>
        </authorList>
    </citation>
    <scope>NUCLEOTIDE SEQUENCE [LARGE SCALE GENOMIC DNA]</scope>
    <source>
        <strain evidence="7 8">LMG 1627</strain>
    </source>
</reference>
<dbReference type="EMBL" id="WOSY01000012">
    <property type="protein sequence ID" value="NHN89433.1"/>
    <property type="molecule type" value="Genomic_DNA"/>
</dbReference>
<name>A0ABX0K514_9PROT</name>
<feature type="domain" description="RNA polymerase sigma-70 region 2" evidence="5">
    <location>
        <begin position="22"/>
        <end position="86"/>
    </location>
</feature>
<dbReference type="Gene3D" id="1.10.10.10">
    <property type="entry name" value="Winged helix-like DNA-binding domain superfamily/Winged helix DNA-binding domain"/>
    <property type="match status" value="1"/>
</dbReference>
<sequence>MPTSRWHREPASLKPKPLSSDLYEAHRSGLLSYARRLSGDSVLAEDVVQDAWVLFARQPAHAISSPGNYLRTIVRNLLMTRLRRAKIERISDTDFDVVTATVADDAASPEETVAARETMTRVIDALDALPARQADAIRMYHFEGMKLREVAAMLGVSIPMVHGLITEGLAICNRIRKEGQ</sequence>
<evidence type="ECO:0000313" key="8">
    <source>
        <dbReference type="Proteomes" id="UP000631653"/>
    </source>
</evidence>
<evidence type="ECO:0000256" key="2">
    <source>
        <dbReference type="ARBA" id="ARBA00023015"/>
    </source>
</evidence>